<accession>A0A3D9BNP1</accession>
<keyword evidence="3" id="KW-0436">Ligase</keyword>
<dbReference type="PANTHER" id="PTHR43767:SF7">
    <property type="entry name" value="MEDIUM_LONG-CHAIN-FATTY-ACID--COA LIGASE FADD8"/>
    <property type="match status" value="1"/>
</dbReference>
<name>A0A3D9BNP1_9RHOB</name>
<reference evidence="3 4" key="1">
    <citation type="journal article" date="2017" name="Int. J. Syst. Evol. Microbiol.">
        <title>Rhodosalinus sediminis gen. nov., sp. nov., isolated from marine saltern.</title>
        <authorList>
            <person name="Guo L.Y."/>
            <person name="Ling S.K."/>
            <person name="Li C.M."/>
            <person name="Chen G.J."/>
            <person name="Du Z.J."/>
        </authorList>
    </citation>
    <scope>NUCLEOTIDE SEQUENCE [LARGE SCALE GENOMIC DNA]</scope>
    <source>
        <strain evidence="3 4">WDN1C137</strain>
    </source>
</reference>
<dbReference type="SUPFAM" id="SSF56801">
    <property type="entry name" value="Acetyl-CoA synthetase-like"/>
    <property type="match status" value="1"/>
</dbReference>
<feature type="domain" description="AMP-binding enzyme C-terminal" evidence="2">
    <location>
        <begin position="423"/>
        <end position="498"/>
    </location>
</feature>
<dbReference type="Gene3D" id="3.40.50.12780">
    <property type="entry name" value="N-terminal domain of ligase-like"/>
    <property type="match status" value="1"/>
</dbReference>
<keyword evidence="4" id="KW-1185">Reference proteome</keyword>
<dbReference type="OrthoDB" id="9803968at2"/>
<dbReference type="InterPro" id="IPR042099">
    <property type="entry name" value="ANL_N_sf"/>
</dbReference>
<dbReference type="PROSITE" id="PS00455">
    <property type="entry name" value="AMP_BINDING"/>
    <property type="match status" value="1"/>
</dbReference>
<feature type="domain" description="AMP-dependent synthetase/ligase" evidence="1">
    <location>
        <begin position="7"/>
        <end position="372"/>
    </location>
</feature>
<dbReference type="InterPro" id="IPR000873">
    <property type="entry name" value="AMP-dep_synth/lig_dom"/>
</dbReference>
<dbReference type="EMBL" id="QOHR01000021">
    <property type="protein sequence ID" value="REC55134.1"/>
    <property type="molecule type" value="Genomic_DNA"/>
</dbReference>
<dbReference type="InterPro" id="IPR045851">
    <property type="entry name" value="AMP-bd_C_sf"/>
</dbReference>
<dbReference type="PANTHER" id="PTHR43767">
    <property type="entry name" value="LONG-CHAIN-FATTY-ACID--COA LIGASE"/>
    <property type="match status" value="1"/>
</dbReference>
<dbReference type="InterPro" id="IPR020845">
    <property type="entry name" value="AMP-binding_CS"/>
</dbReference>
<sequence>MRLIDFFDRAAELEPERIFVRQGAVARSYAESRATTHRIAAALGRDGIAPGMRVGVYMPNDWRGLEAMFGLFRAGAVMVPVNVRNAVAQNAQILRDAGIRAIVFHSAFAAELAEVRRVCPDLSLAVCLDRAAEGAPALSDWMAPPGTTAPEVPHDPQDLWTLYATSGTTGRSKSVRHTHLTNLVASMDMLHALEVHGPVRNLVVAPMTHFAGTFIFALTVTGGTHILMDGPAPGEILAAIEAERAQILFLPPTLIYRMLADPALERHDYSSLHRFVYAAAPMAEDKLRDAVAAFGPVMSNFYGQAEALGPISFLPPEDHAPGADDAAPARLASIGRPSILRRVRVVDDTGATVAPGTPGEVAVRSWGVTPGYAGDAEATRAAFRDGWYLTGDIGVADAEGYVTLVDRKSDMIVSGGFNVFPAEVERALLSHPDVLDAAVIGVPHPDWGEAVTAVIEPRPGAEIAPDTLIELCKARLGSLKAPKTVEFRESLPRNATGKVLRREIRAPYWAGRGRAI</sequence>
<dbReference type="Pfam" id="PF00501">
    <property type="entry name" value="AMP-binding"/>
    <property type="match status" value="1"/>
</dbReference>
<organism evidence="3 4">
    <name type="scientific">Rhodosalinus sediminis</name>
    <dbReference type="NCBI Taxonomy" id="1940533"/>
    <lineage>
        <taxon>Bacteria</taxon>
        <taxon>Pseudomonadati</taxon>
        <taxon>Pseudomonadota</taxon>
        <taxon>Alphaproteobacteria</taxon>
        <taxon>Rhodobacterales</taxon>
        <taxon>Paracoccaceae</taxon>
        <taxon>Rhodosalinus</taxon>
    </lineage>
</organism>
<evidence type="ECO:0000259" key="2">
    <source>
        <dbReference type="Pfam" id="PF13193"/>
    </source>
</evidence>
<comment type="caution">
    <text evidence="3">The sequence shown here is derived from an EMBL/GenBank/DDBJ whole genome shotgun (WGS) entry which is preliminary data.</text>
</comment>
<dbReference type="Proteomes" id="UP000257131">
    <property type="component" value="Unassembled WGS sequence"/>
</dbReference>
<evidence type="ECO:0000259" key="1">
    <source>
        <dbReference type="Pfam" id="PF00501"/>
    </source>
</evidence>
<gene>
    <name evidence="3" type="ORF">DRV84_12500</name>
</gene>
<dbReference type="InterPro" id="IPR050237">
    <property type="entry name" value="ATP-dep_AMP-bd_enzyme"/>
</dbReference>
<protein>
    <submittedName>
        <fullName evidence="3">O-succinylbenzoate--CoA ligase</fullName>
    </submittedName>
</protein>
<dbReference type="Gene3D" id="3.30.300.30">
    <property type="match status" value="1"/>
</dbReference>
<dbReference type="RefSeq" id="WP_115981209.1">
    <property type="nucleotide sequence ID" value="NZ_QOHR01000021.1"/>
</dbReference>
<dbReference type="AlphaFoldDB" id="A0A3D9BNP1"/>
<proteinExistence type="predicted"/>
<dbReference type="InterPro" id="IPR025110">
    <property type="entry name" value="AMP-bd_C"/>
</dbReference>
<dbReference type="Pfam" id="PF13193">
    <property type="entry name" value="AMP-binding_C"/>
    <property type="match status" value="1"/>
</dbReference>
<evidence type="ECO:0000313" key="3">
    <source>
        <dbReference type="EMBL" id="REC55134.1"/>
    </source>
</evidence>
<evidence type="ECO:0000313" key="4">
    <source>
        <dbReference type="Proteomes" id="UP000257131"/>
    </source>
</evidence>
<dbReference type="GO" id="GO:0016877">
    <property type="term" value="F:ligase activity, forming carbon-sulfur bonds"/>
    <property type="evidence" value="ECO:0007669"/>
    <property type="project" value="UniProtKB-ARBA"/>
</dbReference>